<dbReference type="InterPro" id="IPR050638">
    <property type="entry name" value="AA-Vitamin_Transporters"/>
</dbReference>
<keyword evidence="4 5" id="KW-0472">Membrane</keyword>
<evidence type="ECO:0000259" key="6">
    <source>
        <dbReference type="Pfam" id="PF00892"/>
    </source>
</evidence>
<dbReference type="GO" id="GO:0016020">
    <property type="term" value="C:membrane"/>
    <property type="evidence" value="ECO:0007669"/>
    <property type="project" value="UniProtKB-SubCell"/>
</dbReference>
<feature type="domain" description="EamA" evidence="6">
    <location>
        <begin position="154"/>
        <end position="287"/>
    </location>
</feature>
<feature type="transmembrane region" description="Helical" evidence="5">
    <location>
        <begin position="12"/>
        <end position="31"/>
    </location>
</feature>
<feature type="transmembrane region" description="Helical" evidence="5">
    <location>
        <begin position="37"/>
        <end position="57"/>
    </location>
</feature>
<dbReference type="SUPFAM" id="SSF103481">
    <property type="entry name" value="Multidrug resistance efflux transporter EmrE"/>
    <property type="match status" value="2"/>
</dbReference>
<feature type="transmembrane region" description="Helical" evidence="5">
    <location>
        <begin position="154"/>
        <end position="175"/>
    </location>
</feature>
<feature type="transmembrane region" description="Helical" evidence="5">
    <location>
        <begin position="187"/>
        <end position="204"/>
    </location>
</feature>
<evidence type="ECO:0000256" key="5">
    <source>
        <dbReference type="SAM" id="Phobius"/>
    </source>
</evidence>
<organism evidence="7">
    <name type="scientific">marine metagenome</name>
    <dbReference type="NCBI Taxonomy" id="408172"/>
    <lineage>
        <taxon>unclassified sequences</taxon>
        <taxon>metagenomes</taxon>
        <taxon>ecological metagenomes</taxon>
    </lineage>
</organism>
<evidence type="ECO:0000256" key="4">
    <source>
        <dbReference type="ARBA" id="ARBA00023136"/>
    </source>
</evidence>
<feature type="transmembrane region" description="Helical" evidence="5">
    <location>
        <begin position="270"/>
        <end position="288"/>
    </location>
</feature>
<dbReference type="PANTHER" id="PTHR32322:SF9">
    <property type="entry name" value="AMINO-ACID METABOLITE EFFLUX PUMP-RELATED"/>
    <property type="match status" value="1"/>
</dbReference>
<gene>
    <name evidence="7" type="ORF">METZ01_LOCUS30183</name>
</gene>
<proteinExistence type="predicted"/>
<feature type="transmembrane region" description="Helical" evidence="5">
    <location>
        <begin position="98"/>
        <end position="116"/>
    </location>
</feature>
<sequence>MPRQATRTDYIVLFALGALWGSSFGAIKIALHGVTPLTVMSVRILLAAAALLLLSFIRKTQLPRGAQNWIKIIWMAILGTLMPFYLVPWGQLQIDSSVAAILMAGNPIFALIFGHFFSENENFSIRQLVAMAISFAGILLVFGENALSGSNGNILAQSAIILAGIGYVISGVIVARIKGVTADSISASIFVCASVIVLPFWLIMEQPWNMHLETESLLALTHLGLVSTGMAFLMRYYIILRAGAVFLSYVAFIIPMFGILFGVMFLGETLSTNTLGAVILILSGVYLGRK</sequence>
<keyword evidence="3 5" id="KW-1133">Transmembrane helix</keyword>
<accession>A0A381QG32</accession>
<feature type="transmembrane region" description="Helical" evidence="5">
    <location>
        <begin position="216"/>
        <end position="238"/>
    </location>
</feature>
<evidence type="ECO:0000256" key="3">
    <source>
        <dbReference type="ARBA" id="ARBA00022989"/>
    </source>
</evidence>
<evidence type="ECO:0000256" key="1">
    <source>
        <dbReference type="ARBA" id="ARBA00004141"/>
    </source>
</evidence>
<feature type="transmembrane region" description="Helical" evidence="5">
    <location>
        <begin position="245"/>
        <end position="264"/>
    </location>
</feature>
<dbReference type="AlphaFoldDB" id="A0A381QG32"/>
<dbReference type="Pfam" id="PF00892">
    <property type="entry name" value="EamA"/>
    <property type="match status" value="2"/>
</dbReference>
<comment type="subcellular location">
    <subcellularLocation>
        <location evidence="1">Membrane</location>
        <topology evidence="1">Multi-pass membrane protein</topology>
    </subcellularLocation>
</comment>
<protein>
    <recommendedName>
        <fullName evidence="6">EamA domain-containing protein</fullName>
    </recommendedName>
</protein>
<evidence type="ECO:0000313" key="7">
    <source>
        <dbReference type="EMBL" id="SUZ77329.1"/>
    </source>
</evidence>
<feature type="transmembrane region" description="Helical" evidence="5">
    <location>
        <begin position="69"/>
        <end position="86"/>
    </location>
</feature>
<dbReference type="EMBL" id="UINC01001312">
    <property type="protein sequence ID" value="SUZ77329.1"/>
    <property type="molecule type" value="Genomic_DNA"/>
</dbReference>
<dbReference type="InterPro" id="IPR037185">
    <property type="entry name" value="EmrE-like"/>
</dbReference>
<reference evidence="7" key="1">
    <citation type="submission" date="2018-05" db="EMBL/GenBank/DDBJ databases">
        <authorList>
            <person name="Lanie J.A."/>
            <person name="Ng W.-L."/>
            <person name="Kazmierczak K.M."/>
            <person name="Andrzejewski T.M."/>
            <person name="Davidsen T.M."/>
            <person name="Wayne K.J."/>
            <person name="Tettelin H."/>
            <person name="Glass J.I."/>
            <person name="Rusch D."/>
            <person name="Podicherti R."/>
            <person name="Tsui H.-C.T."/>
            <person name="Winkler M.E."/>
        </authorList>
    </citation>
    <scope>NUCLEOTIDE SEQUENCE</scope>
</reference>
<dbReference type="PANTHER" id="PTHR32322">
    <property type="entry name" value="INNER MEMBRANE TRANSPORTER"/>
    <property type="match status" value="1"/>
</dbReference>
<dbReference type="InterPro" id="IPR000620">
    <property type="entry name" value="EamA_dom"/>
</dbReference>
<keyword evidence="2 5" id="KW-0812">Transmembrane</keyword>
<evidence type="ECO:0000256" key="2">
    <source>
        <dbReference type="ARBA" id="ARBA00022692"/>
    </source>
</evidence>
<feature type="domain" description="EamA" evidence="6">
    <location>
        <begin position="11"/>
        <end position="142"/>
    </location>
</feature>
<name>A0A381QG32_9ZZZZ</name>
<feature type="transmembrane region" description="Helical" evidence="5">
    <location>
        <begin position="128"/>
        <end position="148"/>
    </location>
</feature>